<dbReference type="EMBL" id="JADWYK010000009">
    <property type="protein sequence ID" value="MBG8554864.1"/>
    <property type="molecule type" value="Genomic_DNA"/>
</dbReference>
<name>A0ABS0L649_9BACT</name>
<evidence type="ECO:0000259" key="1">
    <source>
        <dbReference type="Pfam" id="PF10988"/>
    </source>
</evidence>
<protein>
    <submittedName>
        <fullName evidence="2">DUF2807 domain-containing protein</fullName>
    </submittedName>
</protein>
<dbReference type="Proteomes" id="UP000601099">
    <property type="component" value="Unassembled WGS sequence"/>
</dbReference>
<comment type="caution">
    <text evidence="2">The sequence shown here is derived from an EMBL/GenBank/DDBJ whole genome shotgun (WGS) entry which is preliminary data.</text>
</comment>
<evidence type="ECO:0000313" key="2">
    <source>
        <dbReference type="EMBL" id="MBG8554864.1"/>
    </source>
</evidence>
<reference evidence="2 3" key="1">
    <citation type="submission" date="2020-11" db="EMBL/GenBank/DDBJ databases">
        <title>Hymenobacter sp.</title>
        <authorList>
            <person name="Kim M.K."/>
        </authorList>
    </citation>
    <scope>NUCLEOTIDE SEQUENCE [LARGE SCALE GENOMIC DNA]</scope>
    <source>
        <strain evidence="2 3">BT594</strain>
    </source>
</reference>
<dbReference type="InterPro" id="IPR021255">
    <property type="entry name" value="DUF2807"/>
</dbReference>
<keyword evidence="3" id="KW-1185">Reference proteome</keyword>
<dbReference type="Pfam" id="PF10988">
    <property type="entry name" value="DUF2807"/>
    <property type="match status" value="1"/>
</dbReference>
<feature type="domain" description="Putative auto-transporter adhesin head GIN" evidence="1">
    <location>
        <begin position="35"/>
        <end position="221"/>
    </location>
</feature>
<dbReference type="Gene3D" id="2.160.20.120">
    <property type="match status" value="1"/>
</dbReference>
<sequence>MLVLAGLLTTCRADHELDCLKSTGPIRTTHRELPAFHTLTVYDNVDVTLVQDTAFFAEVRTGRNLQQDLELTVQDSALVIRNTSRCNWVRRYDVPREVTVHLPSIVNVFQRGENIVRTEGNFRGNRLFFHLVGAGDFDLDVSCRYLWVDLYQLGDVRVQGTADALHLTVGGLGTFYGQNLQTNNCYVLTNYDSAGDAYVWATGKLGGAHAGKGTVHYTGSPTAIDITSTAEGQIIKED</sequence>
<organism evidence="2 3">
    <name type="scientific">Hymenobacter guriensis</name>
    <dbReference type="NCBI Taxonomy" id="2793065"/>
    <lineage>
        <taxon>Bacteria</taxon>
        <taxon>Pseudomonadati</taxon>
        <taxon>Bacteroidota</taxon>
        <taxon>Cytophagia</taxon>
        <taxon>Cytophagales</taxon>
        <taxon>Hymenobacteraceae</taxon>
        <taxon>Hymenobacter</taxon>
    </lineage>
</organism>
<gene>
    <name evidence="2" type="ORF">I5L79_15010</name>
</gene>
<accession>A0ABS0L649</accession>
<proteinExistence type="predicted"/>
<evidence type="ECO:0000313" key="3">
    <source>
        <dbReference type="Proteomes" id="UP000601099"/>
    </source>
</evidence>